<dbReference type="InterPro" id="IPR050832">
    <property type="entry name" value="Bact_Acetyltransf"/>
</dbReference>
<dbReference type="PANTHER" id="PTHR43877:SF2">
    <property type="entry name" value="AMINOALKYLPHOSPHONATE N-ACETYLTRANSFERASE-RELATED"/>
    <property type="match status" value="1"/>
</dbReference>
<dbReference type="CDD" id="cd04301">
    <property type="entry name" value="NAT_SF"/>
    <property type="match status" value="1"/>
</dbReference>
<dbReference type="PANTHER" id="PTHR43877">
    <property type="entry name" value="AMINOALKYLPHOSPHONATE N-ACETYLTRANSFERASE-RELATED-RELATED"/>
    <property type="match status" value="1"/>
</dbReference>
<evidence type="ECO:0000259" key="3">
    <source>
        <dbReference type="PROSITE" id="PS51186"/>
    </source>
</evidence>
<dbReference type="GO" id="GO:0016747">
    <property type="term" value="F:acyltransferase activity, transferring groups other than amino-acyl groups"/>
    <property type="evidence" value="ECO:0007669"/>
    <property type="project" value="InterPro"/>
</dbReference>
<dbReference type="Pfam" id="PF00583">
    <property type="entry name" value="Acetyltransf_1"/>
    <property type="match status" value="1"/>
</dbReference>
<dbReference type="Gene3D" id="3.40.630.30">
    <property type="match status" value="1"/>
</dbReference>
<reference evidence="4 5" key="1">
    <citation type="journal article" date="2020" name="Nature">
        <title>Bacterial chemolithoautotrophy via manganese oxidation.</title>
        <authorList>
            <person name="Yu H."/>
            <person name="Leadbetter J.R."/>
        </authorList>
    </citation>
    <scope>NUCLEOTIDE SEQUENCE [LARGE SCALE GENOMIC DNA]</scope>
    <source>
        <strain evidence="4 5">RBP-1</strain>
    </source>
</reference>
<dbReference type="Proteomes" id="UP000521868">
    <property type="component" value="Unassembled WGS sequence"/>
</dbReference>
<keyword evidence="2" id="KW-0012">Acyltransferase</keyword>
<feature type="domain" description="N-acetyltransferase" evidence="3">
    <location>
        <begin position="7"/>
        <end position="164"/>
    </location>
</feature>
<dbReference type="RefSeq" id="WP_168109735.1">
    <property type="nucleotide sequence ID" value="NZ_VTOX01000011.1"/>
</dbReference>
<protein>
    <submittedName>
        <fullName evidence="4">GNAT family N-acetyltransferase</fullName>
    </submittedName>
</protein>
<comment type="caution">
    <text evidence="4">The sequence shown here is derived from an EMBL/GenBank/DDBJ whole genome shotgun (WGS) entry which is preliminary data.</text>
</comment>
<accession>A0A7X6DK17</accession>
<proteinExistence type="predicted"/>
<evidence type="ECO:0000256" key="2">
    <source>
        <dbReference type="ARBA" id="ARBA00023315"/>
    </source>
</evidence>
<name>A0A7X6DK17_9BURK</name>
<gene>
    <name evidence="4" type="ORF">RAMLITH_22565</name>
</gene>
<dbReference type="InterPro" id="IPR016181">
    <property type="entry name" value="Acyl_CoA_acyltransferase"/>
</dbReference>
<dbReference type="AlphaFoldDB" id="A0A7X6DK17"/>
<evidence type="ECO:0000313" key="4">
    <source>
        <dbReference type="EMBL" id="NKE68608.1"/>
    </source>
</evidence>
<evidence type="ECO:0000313" key="5">
    <source>
        <dbReference type="Proteomes" id="UP000521868"/>
    </source>
</evidence>
<dbReference type="PROSITE" id="PS51186">
    <property type="entry name" value="GNAT"/>
    <property type="match status" value="1"/>
</dbReference>
<sequence length="170" mass="19537">MAQSDTLRIRKAHAADADHIAAFNRAMAWETEGRSLIPELIAAGVRRLLAEPALGFYAVAEHEGEVVGCLMVTNEWSDWRNGLFWWIQSVYVVQAWRRRGVYRRLYDFIRELAQGEPGVCGFRLYVEKENTTAQRTYSSLGMAPTDYLIYEELKPGVRYFEEGDASHDDR</sequence>
<keyword evidence="5" id="KW-1185">Reference proteome</keyword>
<dbReference type="SUPFAM" id="SSF55729">
    <property type="entry name" value="Acyl-CoA N-acyltransferases (Nat)"/>
    <property type="match status" value="1"/>
</dbReference>
<keyword evidence="1 4" id="KW-0808">Transferase</keyword>
<organism evidence="4 5">
    <name type="scientific">Ramlibacter lithotrophicus</name>
    <dbReference type="NCBI Taxonomy" id="2606681"/>
    <lineage>
        <taxon>Bacteria</taxon>
        <taxon>Pseudomonadati</taxon>
        <taxon>Pseudomonadota</taxon>
        <taxon>Betaproteobacteria</taxon>
        <taxon>Burkholderiales</taxon>
        <taxon>Comamonadaceae</taxon>
        <taxon>Ramlibacter</taxon>
    </lineage>
</organism>
<dbReference type="InterPro" id="IPR000182">
    <property type="entry name" value="GNAT_dom"/>
</dbReference>
<evidence type="ECO:0000256" key="1">
    <source>
        <dbReference type="ARBA" id="ARBA00022679"/>
    </source>
</evidence>
<dbReference type="EMBL" id="VTOX01000011">
    <property type="protein sequence ID" value="NKE68608.1"/>
    <property type="molecule type" value="Genomic_DNA"/>
</dbReference>